<evidence type="ECO:0000256" key="2">
    <source>
        <dbReference type="ARBA" id="ARBA00023054"/>
    </source>
</evidence>
<dbReference type="Gene3D" id="1.10.10.1890">
    <property type="entry name" value="Ska1 microtubule binding domain-like"/>
    <property type="match status" value="1"/>
</dbReference>
<dbReference type="EnsemblMetazoa" id="CapteT224417">
    <property type="protein sequence ID" value="CapteP224417"/>
    <property type="gene ID" value="CapteG224417"/>
</dbReference>
<evidence type="ECO:0000256" key="4">
    <source>
        <dbReference type="ARBA" id="ARBA00047202"/>
    </source>
</evidence>
<evidence type="ECO:0000256" key="1">
    <source>
        <dbReference type="ARBA" id="ARBA00006836"/>
    </source>
</evidence>
<dbReference type="HOGENOM" id="CLU_096842_0_0_1"/>
<reference evidence="8" key="1">
    <citation type="submission" date="2012-12" db="EMBL/GenBank/DDBJ databases">
        <authorList>
            <person name="Hellsten U."/>
            <person name="Grimwood J."/>
            <person name="Chapman J.A."/>
            <person name="Shapiro H."/>
            <person name="Aerts A."/>
            <person name="Otillar R.P."/>
            <person name="Terry A.Y."/>
            <person name="Boore J.L."/>
            <person name="Simakov O."/>
            <person name="Marletaz F."/>
            <person name="Cho S.-J."/>
            <person name="Edsinger-Gonzales E."/>
            <person name="Havlak P."/>
            <person name="Kuo D.-H."/>
            <person name="Larsson T."/>
            <person name="Lv J."/>
            <person name="Arendt D."/>
            <person name="Savage R."/>
            <person name="Osoegawa K."/>
            <person name="de Jong P."/>
            <person name="Lindberg D.R."/>
            <person name="Seaver E.C."/>
            <person name="Weisblat D.A."/>
            <person name="Putnam N.H."/>
            <person name="Grigoriev I.V."/>
            <person name="Rokhsar D.S."/>
        </authorList>
    </citation>
    <scope>NUCLEOTIDE SEQUENCE</scope>
    <source>
        <strain evidence="8">I ESC-2004</strain>
    </source>
</reference>
<sequence length="262" mass="29858">MQRCGTLEELAGHFEGRLCMLRECLQLHNIHQDKKAAPVLKNVQSILSELSADLSKMRLQIKIQKQELDQVQKLKESVLEITETTRFAQNNLPPNLPKVKIKNPVIESVQPKQRVHAPVSLSPACPSIQELKNASASLFLPSIEYLNIQEFQAIPRYMKGRLKYDQVNDLIAQMNAAMEAKYRLLHSAKSKKISEAKFKRVQVMKSQENKATKDLHFVTDADLTEFGNVKLDGVFRGTTTILRHFSRIREIRGQGIVRYAVV</sequence>
<dbReference type="GO" id="GO:0000278">
    <property type="term" value="P:mitotic cell cycle"/>
    <property type="evidence" value="ECO:0007669"/>
    <property type="project" value="TreeGrafter"/>
</dbReference>
<evidence type="ECO:0000313" key="6">
    <source>
        <dbReference type="EMBL" id="ELT97542.1"/>
    </source>
</evidence>
<dbReference type="OMA" id="PTGMRED"/>
<organism evidence="6">
    <name type="scientific">Capitella teleta</name>
    <name type="common">Polychaete worm</name>
    <dbReference type="NCBI Taxonomy" id="283909"/>
    <lineage>
        <taxon>Eukaryota</taxon>
        <taxon>Metazoa</taxon>
        <taxon>Spiralia</taxon>
        <taxon>Lophotrochozoa</taxon>
        <taxon>Annelida</taxon>
        <taxon>Polychaeta</taxon>
        <taxon>Sedentaria</taxon>
        <taxon>Scolecida</taxon>
        <taxon>Capitellidae</taxon>
        <taxon>Capitella</taxon>
    </lineage>
</organism>
<dbReference type="GO" id="GO:0072686">
    <property type="term" value="C:mitotic spindle"/>
    <property type="evidence" value="ECO:0007669"/>
    <property type="project" value="TreeGrafter"/>
</dbReference>
<dbReference type="InterPro" id="IPR009829">
    <property type="entry name" value="SKA1"/>
</dbReference>
<reference evidence="7" key="3">
    <citation type="submission" date="2015-06" db="UniProtKB">
        <authorList>
            <consortium name="EnsemblMetazoa"/>
        </authorList>
    </citation>
    <scope>IDENTIFICATION</scope>
</reference>
<dbReference type="Gene3D" id="6.10.250.1370">
    <property type="match status" value="1"/>
</dbReference>
<dbReference type="GO" id="GO:0051301">
    <property type="term" value="P:cell division"/>
    <property type="evidence" value="ECO:0007669"/>
    <property type="project" value="InterPro"/>
</dbReference>
<dbReference type="OrthoDB" id="5962at2759"/>
<dbReference type="EMBL" id="KB308542">
    <property type="protein sequence ID" value="ELT97542.1"/>
    <property type="molecule type" value="Genomic_DNA"/>
</dbReference>
<dbReference type="GO" id="GO:0031110">
    <property type="term" value="P:regulation of microtubule polymerization or depolymerization"/>
    <property type="evidence" value="ECO:0007669"/>
    <property type="project" value="TreeGrafter"/>
</dbReference>
<keyword evidence="8" id="KW-1185">Reference proteome</keyword>
<reference evidence="6 8" key="2">
    <citation type="journal article" date="2013" name="Nature">
        <title>Insights into bilaterian evolution from three spiralian genomes.</title>
        <authorList>
            <person name="Simakov O."/>
            <person name="Marletaz F."/>
            <person name="Cho S.J."/>
            <person name="Edsinger-Gonzales E."/>
            <person name="Havlak P."/>
            <person name="Hellsten U."/>
            <person name="Kuo D.H."/>
            <person name="Larsson T."/>
            <person name="Lv J."/>
            <person name="Arendt D."/>
            <person name="Savage R."/>
            <person name="Osoegawa K."/>
            <person name="de Jong P."/>
            <person name="Grimwood J."/>
            <person name="Chapman J.A."/>
            <person name="Shapiro H."/>
            <person name="Aerts A."/>
            <person name="Otillar R.P."/>
            <person name="Terry A.Y."/>
            <person name="Boore J.L."/>
            <person name="Grigoriev I.V."/>
            <person name="Lindberg D.R."/>
            <person name="Seaver E.C."/>
            <person name="Weisblat D.A."/>
            <person name="Putnam N.H."/>
            <person name="Rokhsar D.S."/>
        </authorList>
    </citation>
    <scope>NUCLEOTIDE SEQUENCE</scope>
    <source>
        <strain evidence="6 8">I ESC-2004</strain>
    </source>
</reference>
<dbReference type="GO" id="GO:0005876">
    <property type="term" value="C:spindle microtubule"/>
    <property type="evidence" value="ECO:0007669"/>
    <property type="project" value="TreeGrafter"/>
</dbReference>
<dbReference type="AlphaFoldDB" id="R7TVC5"/>
<dbReference type="EMBL" id="AMQN01010875">
    <property type="status" value="NOT_ANNOTATED_CDS"/>
    <property type="molecule type" value="Genomic_DNA"/>
</dbReference>
<protein>
    <recommendedName>
        <fullName evidence="3">SKA complex subunit 1</fullName>
    </recommendedName>
    <alternativeName>
        <fullName evidence="4">Spindle and kinetochore-associated protein 1</fullName>
    </alternativeName>
</protein>
<proteinExistence type="inferred from homology"/>
<comment type="similarity">
    <text evidence="1">Belongs to the SKA1 family.</text>
</comment>
<evidence type="ECO:0000313" key="7">
    <source>
        <dbReference type="EnsemblMetazoa" id="CapteP224417"/>
    </source>
</evidence>
<dbReference type="InterPro" id="IPR042031">
    <property type="entry name" value="SKA1_MBD_sf"/>
</dbReference>
<dbReference type="GO" id="GO:0000940">
    <property type="term" value="C:outer kinetochore"/>
    <property type="evidence" value="ECO:0007669"/>
    <property type="project" value="TreeGrafter"/>
</dbReference>
<dbReference type="GO" id="GO:0007059">
    <property type="term" value="P:chromosome segregation"/>
    <property type="evidence" value="ECO:0007669"/>
    <property type="project" value="InterPro"/>
</dbReference>
<feature type="coiled-coil region" evidence="5">
    <location>
        <begin position="40"/>
        <end position="74"/>
    </location>
</feature>
<dbReference type="FunFam" id="1.10.10.1890:FF:000002">
    <property type="entry name" value="Spindle and kinetochore-associated protein 1"/>
    <property type="match status" value="1"/>
</dbReference>
<dbReference type="Proteomes" id="UP000014760">
    <property type="component" value="Unassembled WGS sequence"/>
</dbReference>
<name>R7TVC5_CAPTE</name>
<dbReference type="PANTHER" id="PTHR28573">
    <property type="entry name" value="SPINDLE AND KINETOCHORE-ASSOCIATED PROTEIN 1"/>
    <property type="match status" value="1"/>
</dbReference>
<dbReference type="STRING" id="283909.R7TVC5"/>
<evidence type="ECO:0000256" key="3">
    <source>
        <dbReference type="ARBA" id="ARBA00047182"/>
    </source>
</evidence>
<gene>
    <name evidence="6" type="ORF">CAPTEDRAFT_224417</name>
</gene>
<dbReference type="GO" id="GO:0008017">
    <property type="term" value="F:microtubule binding"/>
    <property type="evidence" value="ECO:0007669"/>
    <property type="project" value="InterPro"/>
</dbReference>
<dbReference type="Pfam" id="PF07160">
    <property type="entry name" value="SKA1"/>
    <property type="match status" value="1"/>
</dbReference>
<evidence type="ECO:0000256" key="5">
    <source>
        <dbReference type="SAM" id="Coils"/>
    </source>
</evidence>
<dbReference type="PANTHER" id="PTHR28573:SF1">
    <property type="entry name" value="SPINDLE AND KINETOCHORE-ASSOCIATED PROTEIN 1"/>
    <property type="match status" value="1"/>
</dbReference>
<evidence type="ECO:0000313" key="8">
    <source>
        <dbReference type="Proteomes" id="UP000014760"/>
    </source>
</evidence>
<accession>R7TVC5</accession>
<keyword evidence="2 5" id="KW-0175">Coiled coil</keyword>